<dbReference type="Gene3D" id="1.20.5.170">
    <property type="match status" value="3"/>
</dbReference>
<dbReference type="GO" id="GO:0019867">
    <property type="term" value="C:outer membrane"/>
    <property type="evidence" value="ECO:0007669"/>
    <property type="project" value="InterPro"/>
</dbReference>
<evidence type="ECO:0000259" key="12">
    <source>
        <dbReference type="Pfam" id="PF03895"/>
    </source>
</evidence>
<feature type="domain" description="Trimeric autotransporter adhesin YadA-like head" evidence="13">
    <location>
        <begin position="227"/>
        <end position="249"/>
    </location>
</feature>
<feature type="domain" description="Trimeric autotransporter adhesin YadA-like stalk" evidence="14">
    <location>
        <begin position="768"/>
        <end position="804"/>
    </location>
</feature>
<feature type="domain" description="Trimeric autotransporter adhesin YadA-like head" evidence="13">
    <location>
        <begin position="1253"/>
        <end position="1275"/>
    </location>
</feature>
<keyword evidence="7" id="KW-0653">Protein transport</keyword>
<name>A0AA38XUQ8_9EURO</name>
<comment type="subcellular location">
    <subcellularLocation>
        <location evidence="1">Cell outer membrane</location>
    </subcellularLocation>
</comment>
<evidence type="ECO:0000256" key="2">
    <source>
        <dbReference type="ARBA" id="ARBA00005848"/>
    </source>
</evidence>
<feature type="domain" description="Trimeric autotransporter adhesin YadA-like stalk" evidence="14">
    <location>
        <begin position="362"/>
        <end position="402"/>
    </location>
</feature>
<feature type="region of interest" description="Disordered" evidence="10">
    <location>
        <begin position="1487"/>
        <end position="1544"/>
    </location>
</feature>
<feature type="domain" description="Trimeric autotransporter adhesin YadA-like stalk" evidence="14">
    <location>
        <begin position="1184"/>
        <end position="1215"/>
    </location>
</feature>
<keyword evidence="8 11" id="KW-0472">Membrane</keyword>
<evidence type="ECO:0000256" key="3">
    <source>
        <dbReference type="ARBA" id="ARBA00022448"/>
    </source>
</evidence>
<feature type="domain" description="Trimeric autotransporter adhesin YadA-like stalk" evidence="14">
    <location>
        <begin position="490"/>
        <end position="533"/>
    </location>
</feature>
<feature type="domain" description="Trimeric autotransporter adhesin YadA-like stalk" evidence="14">
    <location>
        <begin position="586"/>
        <end position="627"/>
    </location>
</feature>
<feature type="domain" description="Trimeric autotransporter adhesin YadA-like head" evidence="13">
    <location>
        <begin position="928"/>
        <end position="949"/>
    </location>
</feature>
<gene>
    <name evidence="16" type="ORF">H2204_011783</name>
</gene>
<feature type="domain" description="Trimeric autotransporter adhesin YadA-like head" evidence="13">
    <location>
        <begin position="162"/>
        <end position="188"/>
    </location>
</feature>
<comment type="similarity">
    <text evidence="2">Belongs to the autotransporter-2 (AT-2) (TC 1.B.40) family.</text>
</comment>
<evidence type="ECO:0000259" key="14">
    <source>
        <dbReference type="Pfam" id="PF05662"/>
    </source>
</evidence>
<evidence type="ECO:0000256" key="4">
    <source>
        <dbReference type="ARBA" id="ARBA00022452"/>
    </source>
</evidence>
<evidence type="ECO:0000256" key="11">
    <source>
        <dbReference type="SAM" id="Phobius"/>
    </source>
</evidence>
<keyword evidence="6" id="KW-0732">Signal</keyword>
<dbReference type="Pfam" id="PF05658">
    <property type="entry name" value="YadA_head"/>
    <property type="match status" value="7"/>
</dbReference>
<dbReference type="InterPro" id="IPR005594">
    <property type="entry name" value="YadA_C"/>
</dbReference>
<feature type="domain" description="Trimeric autotransporter adhesin YadA-like stalk" evidence="14">
    <location>
        <begin position="267"/>
        <end position="311"/>
    </location>
</feature>
<evidence type="ECO:0000259" key="13">
    <source>
        <dbReference type="Pfam" id="PF05658"/>
    </source>
</evidence>
<dbReference type="Pfam" id="PF03895">
    <property type="entry name" value="YadA_anchor"/>
    <property type="match status" value="1"/>
</dbReference>
<accession>A0AA38XUQ8</accession>
<feature type="compositionally biased region" description="Polar residues" evidence="10">
    <location>
        <begin position="1531"/>
        <end position="1544"/>
    </location>
</feature>
<feature type="domain" description="ESPR" evidence="15">
    <location>
        <begin position="1"/>
        <end position="47"/>
    </location>
</feature>
<dbReference type="Gene3D" id="2.60.40.4050">
    <property type="match status" value="1"/>
</dbReference>
<keyword evidence="5 11" id="KW-0812">Transmembrane</keyword>
<dbReference type="Gene3D" id="3.30.1300.30">
    <property type="entry name" value="GSPII I/J protein-like"/>
    <property type="match status" value="1"/>
</dbReference>
<dbReference type="InterPro" id="IPR008635">
    <property type="entry name" value="Coiled_stalk_dom"/>
</dbReference>
<keyword evidence="9" id="KW-0998">Cell outer membrane</keyword>
<dbReference type="SUPFAM" id="SSF54523">
    <property type="entry name" value="Pili subunits"/>
    <property type="match status" value="1"/>
</dbReference>
<dbReference type="Gene3D" id="2.150.10.10">
    <property type="entry name" value="Serralysin-like metalloprotease, C-terminal"/>
    <property type="match status" value="8"/>
</dbReference>
<evidence type="ECO:0000256" key="10">
    <source>
        <dbReference type="SAM" id="MobiDB-lite"/>
    </source>
</evidence>
<dbReference type="SUPFAM" id="SSF101967">
    <property type="entry name" value="Adhesin YadA, collagen-binding domain"/>
    <property type="match status" value="5"/>
</dbReference>
<keyword evidence="3" id="KW-0813">Transport</keyword>
<organism evidence="16">
    <name type="scientific">Knufia peltigerae</name>
    <dbReference type="NCBI Taxonomy" id="1002370"/>
    <lineage>
        <taxon>Eukaryota</taxon>
        <taxon>Fungi</taxon>
        <taxon>Dikarya</taxon>
        <taxon>Ascomycota</taxon>
        <taxon>Pezizomycotina</taxon>
        <taxon>Eurotiomycetes</taxon>
        <taxon>Chaetothyriomycetidae</taxon>
        <taxon>Chaetothyriales</taxon>
        <taxon>Trichomeriaceae</taxon>
        <taxon>Knufia</taxon>
    </lineage>
</organism>
<feature type="domain" description="Trimeric autotransporter adhesin YadA-like stalk" evidence="14">
    <location>
        <begin position="1446"/>
        <end position="1480"/>
    </location>
</feature>
<dbReference type="InterPro" id="IPR024973">
    <property type="entry name" value="ESPR"/>
</dbReference>
<feature type="transmembrane region" description="Helical" evidence="11">
    <location>
        <begin position="1680"/>
        <end position="1699"/>
    </location>
</feature>
<evidence type="ECO:0000256" key="1">
    <source>
        <dbReference type="ARBA" id="ARBA00004442"/>
    </source>
</evidence>
<dbReference type="GO" id="GO:0015031">
    <property type="term" value="P:protein transport"/>
    <property type="evidence" value="ECO:0007669"/>
    <property type="project" value="UniProtKB-KW"/>
</dbReference>
<evidence type="ECO:0000313" key="16">
    <source>
        <dbReference type="EMBL" id="KAJ9621745.1"/>
    </source>
</evidence>
<feature type="domain" description="Trimeric autotransporter adhesin YadA-like stalk" evidence="14">
    <location>
        <begin position="681"/>
        <end position="724"/>
    </location>
</feature>
<evidence type="ECO:0000256" key="9">
    <source>
        <dbReference type="ARBA" id="ARBA00023237"/>
    </source>
</evidence>
<proteinExistence type="inferred from homology"/>
<feature type="domain" description="Trimeric autotransporter adhesin YadA-like head" evidence="13">
    <location>
        <begin position="446"/>
        <end position="472"/>
    </location>
</feature>
<comment type="caution">
    <text evidence="16">The sequence shown here is derived from an EMBL/GenBank/DDBJ whole genome shotgun (WGS) entry which is preliminary data.</text>
</comment>
<evidence type="ECO:0000256" key="8">
    <source>
        <dbReference type="ARBA" id="ARBA00023136"/>
    </source>
</evidence>
<protein>
    <submittedName>
        <fullName evidence="16">Uncharacterized protein</fullName>
    </submittedName>
</protein>
<evidence type="ECO:0000256" key="6">
    <source>
        <dbReference type="ARBA" id="ARBA00022729"/>
    </source>
</evidence>
<feature type="domain" description="Trimeric autotransporter adhesin YadA-like stalk" evidence="14">
    <location>
        <begin position="1120"/>
        <end position="1153"/>
    </location>
</feature>
<dbReference type="InterPro" id="IPR008640">
    <property type="entry name" value="Adhesin_Head_dom"/>
</dbReference>
<dbReference type="Pfam" id="PF05662">
    <property type="entry name" value="YadA_stalk"/>
    <property type="match status" value="10"/>
</dbReference>
<feature type="domain" description="Trimeric autotransporter adhesin YadA-like C-terminal membrane anchor" evidence="12">
    <location>
        <begin position="1603"/>
        <end position="1653"/>
    </location>
</feature>
<evidence type="ECO:0000259" key="15">
    <source>
        <dbReference type="Pfam" id="PF13018"/>
    </source>
</evidence>
<keyword evidence="4" id="KW-1134">Transmembrane beta strand</keyword>
<feature type="domain" description="Trimeric autotransporter adhesin YadA-like head" evidence="13">
    <location>
        <begin position="418"/>
        <end position="444"/>
    </location>
</feature>
<feature type="domain" description="Trimeric autotransporter adhesin YadA-like stalk" evidence="14">
    <location>
        <begin position="858"/>
        <end position="889"/>
    </location>
</feature>
<reference evidence="16" key="1">
    <citation type="submission" date="2022-10" db="EMBL/GenBank/DDBJ databases">
        <title>Culturing micro-colonial fungi from biological soil crusts in the Mojave desert and describing Neophaeococcomyces mojavensis, and introducing the new genera and species Taxawa tesnikishii.</title>
        <authorList>
            <person name="Kurbessoian T."/>
            <person name="Stajich J.E."/>
        </authorList>
    </citation>
    <scope>NUCLEOTIDE SEQUENCE</scope>
    <source>
        <strain evidence="16">TK_35</strain>
    </source>
</reference>
<dbReference type="InterPro" id="IPR011049">
    <property type="entry name" value="Serralysin-like_metalloprot_C"/>
</dbReference>
<dbReference type="EMBL" id="JAPDRN010000113">
    <property type="protein sequence ID" value="KAJ9621745.1"/>
    <property type="molecule type" value="Genomic_DNA"/>
</dbReference>
<evidence type="ECO:0000256" key="7">
    <source>
        <dbReference type="ARBA" id="ARBA00022927"/>
    </source>
</evidence>
<dbReference type="InterPro" id="IPR045584">
    <property type="entry name" value="Pilin-like"/>
</dbReference>
<evidence type="ECO:0000256" key="5">
    <source>
        <dbReference type="ARBA" id="ARBA00022692"/>
    </source>
</evidence>
<dbReference type="CDD" id="cd12820">
    <property type="entry name" value="LbR_YadA-like"/>
    <property type="match status" value="2"/>
</dbReference>
<dbReference type="Pfam" id="PF13018">
    <property type="entry name" value="ESPR"/>
    <property type="match status" value="1"/>
</dbReference>
<feature type="domain" description="Trimeric autotransporter adhesin YadA-like head" evidence="13">
    <location>
        <begin position="1299"/>
        <end position="1320"/>
    </location>
</feature>
<keyword evidence="11" id="KW-1133">Transmembrane helix</keyword>
<sequence length="1894" mass="193970">MNRIYRRLWSRTRQCWLVASELACSRAKATRGGRCPALIVSLLLVPALVQAQSAPSEETVDALETDHALKWAFGLPMGLLSTIKAGPAPVRQSSLTTDYGYRDSTVDGDHLVVLGSRSSLVGSTSVGYGNLIESRGDHNVAVGFGVKVRQGYSTAVGGSALADGVGATAFGNNAKAYTNNSIAVGSGSSTDNGAGVSKIAIGGDARAGTGGWTGAMAIGGNASATHDSVALGYQAATTTTGAVALGRGSLANEANSVSVGNASTKRRIVNVADARLSTTSTDAVTGKQLNATNQNVATATSTANTARTTANTAKSTADSALAKANQATDLISQTAANGQVRLGANNTGTVIDVSNKNGAKRRIQNIDNGVLSTGSTDAVTGQQLHATNQGVTKAQSTADAVSARLSATTLAVGSGASAAGQYATATGHNSNASGERAFAAGVNSLASGAHSSAIGSGAKATHTNSIALGAGSVTYSNNSVSVGNATTKRKIQYVADGGLSAGSTDAVTGSQLFATNQNVAAAQSTATAAQTSAAAAKSSADTALAKADQLGGLVGQAAANGNVRLGAENTGTALDVRNKASANRTISGVADAGLTTTSTEAVTGRQLHATNTQVTTAQNTATAAQTAATGARAVADNALAKTTALDGLVRQTAANGSVRLGAENTGNVLDVRNKANANRTISGIADAALSAASTEAVTGRQLHATNTLVTTAQNTAIGAKTTADDALGKAAVLSGLVGQVSTNGHLRLGADNTGTIVDVANKSGGKRRIYNIANGVLGAGSTDAVTGQQLYTTNTNVETQRQTLAAHSSALSDQSGLIAGNRSDLDALRSEFDDFDPDLEGVVRFEADGAVDLNGGKVRGVAAGDISSAASTEAVNGGQLFATNLRVSNIEEQSRFFVVGSDSLSEEARAGLLGVAIGDGAEASLNEEGATAVGAFAAARGKNSVALGRAAHVHEGAEDGFALGGRSQVKAYGGVALGAESQVLAAGGVALGLQSIADESNTVSIGNAALKRRLTNIARGTDGHNAVSVDQMTESLAALGGGAGLDSIGNIVVPTYNLQGGVQNNVEDALLALDGAVTTGAKRASQVEEQLRSVFQEGPSVRSDGLNQLTLAGANGMVLSNLADGRIAAGSRDAVTGNQLFDAKQEIARNRGDLDELRGERDGLSSRGLLSAEQGGVIDFGGARLTGVADGAVSSQSRDAVNGGQLFVTNQRIDAVQEQSRFFVVGSDGLSVPARAGLLGVAVGDGAEASLSSEGATAVGAYATARGKNSVALGRAAYVHEGAEDGFALGGRSHVKAYGGVALGAQSQALATGSVALGLQSIADESNTVSIGSSALKRRLTNISRGIDGHNAVSVDQLNDSLATLGGGARIDANGNIVGPTFSLQGRTQGTLNDALETLDSAVITSASRVDRVESQLRSVFQDSSTLRSDGLNQLTFAGANGMVLSNVANGAIAAGSRDAVNGGQLHSLQQQLNGRVDGLEQRIDGQPQSRALSVASVEAPSATPAHSPVADESVTPPVADTGAAPPVAPQANSPKAESPTPQVDTAELEKMLARANEYTDGAISNFERRLDKMDKRFNRMAAMSSAQTAMAMNTAGLATYNRLGAGVGYAEGESAMAVGYQRVLNEKGSATFSLNGAFTNSGERSMGVGVGIGCRFMTYRRYYVWRARIRYVTHDMDTWTLACLVLMICMGLMVWGFWRVVNVPQPRIHPEAAAVRVEVLTDEAIHRMVLVRHGGTTPGHPFYSAAEIRGSTQRTLRVRQTLQDPVPMKLQADMYADIADYINATGACMPFPCRRVSFRIEQLQRSGRESAVRNKALAEILQVPWYLVPNLDGERMRVRSGWADDFQDVYSHAWNLHDMQKMHARMMAEYPYRAAVPWLARLATPSEEKLIFP</sequence>